<sequence>MLLQRQERLRSKVLVLARSTAQELVRNMVPELARSKVLVRSMVLELVRSSKLARSNRLPSLHAAWRTIRHRHNELARSSCSLRKVS</sequence>
<evidence type="ECO:0000313" key="1">
    <source>
        <dbReference type="EMBL" id="MBB3210302.1"/>
    </source>
</evidence>
<protein>
    <submittedName>
        <fullName evidence="1">Uncharacterized protein</fullName>
    </submittedName>
</protein>
<dbReference type="RefSeq" id="WP_184309521.1">
    <property type="nucleotide sequence ID" value="NZ_JACHXU010000035.1"/>
</dbReference>
<name>A0A7W5E6R8_9BACT</name>
<dbReference type="Proteomes" id="UP000536179">
    <property type="component" value="Unassembled WGS sequence"/>
</dbReference>
<keyword evidence="2" id="KW-1185">Reference proteome</keyword>
<dbReference type="AlphaFoldDB" id="A0A7W5E6R8"/>
<reference evidence="1 2" key="1">
    <citation type="submission" date="2020-08" db="EMBL/GenBank/DDBJ databases">
        <title>Genomic Encyclopedia of Type Strains, Phase III (KMG-III): the genomes of soil and plant-associated and newly described type strains.</title>
        <authorList>
            <person name="Whitman W."/>
        </authorList>
    </citation>
    <scope>NUCLEOTIDE SEQUENCE [LARGE SCALE GENOMIC DNA]</scope>
    <source>
        <strain evidence="1 2">CECT 8075</strain>
    </source>
</reference>
<gene>
    <name evidence="1" type="ORF">FHS27_006149</name>
</gene>
<dbReference type="EMBL" id="JACHXU010000035">
    <property type="protein sequence ID" value="MBB3210302.1"/>
    <property type="molecule type" value="Genomic_DNA"/>
</dbReference>
<organism evidence="1 2">
    <name type="scientific">Aporhodopirellula rubra</name>
    <dbReference type="NCBI Taxonomy" id="980271"/>
    <lineage>
        <taxon>Bacteria</taxon>
        <taxon>Pseudomonadati</taxon>
        <taxon>Planctomycetota</taxon>
        <taxon>Planctomycetia</taxon>
        <taxon>Pirellulales</taxon>
        <taxon>Pirellulaceae</taxon>
        <taxon>Aporhodopirellula</taxon>
    </lineage>
</organism>
<evidence type="ECO:0000313" key="2">
    <source>
        <dbReference type="Proteomes" id="UP000536179"/>
    </source>
</evidence>
<comment type="caution">
    <text evidence="1">The sequence shown here is derived from an EMBL/GenBank/DDBJ whole genome shotgun (WGS) entry which is preliminary data.</text>
</comment>
<proteinExistence type="predicted"/>
<accession>A0A7W5E6R8</accession>